<comment type="caution">
    <text evidence="2">The sequence shown here is derived from an EMBL/GenBank/DDBJ whole genome shotgun (WGS) entry which is preliminary data.</text>
</comment>
<dbReference type="PROSITE" id="PS50297">
    <property type="entry name" value="ANK_REP_REGION"/>
    <property type="match status" value="1"/>
</dbReference>
<dbReference type="OrthoDB" id="4727171at2759"/>
<organism evidence="2 3">
    <name type="scientific">Xylaria hypoxylon</name>
    <dbReference type="NCBI Taxonomy" id="37992"/>
    <lineage>
        <taxon>Eukaryota</taxon>
        <taxon>Fungi</taxon>
        <taxon>Dikarya</taxon>
        <taxon>Ascomycota</taxon>
        <taxon>Pezizomycotina</taxon>
        <taxon>Sordariomycetes</taxon>
        <taxon>Xylariomycetidae</taxon>
        <taxon>Xylariales</taxon>
        <taxon>Xylariaceae</taxon>
        <taxon>Xylaria</taxon>
    </lineage>
</organism>
<sequence length="358" mass="40199">MFDRWLLGLFAPFMPEIASLLEQYLKSYVTIASRNAFNIEYIREEFKQPPCESNRRQRQDLLRFICFHGNAAIIQQLDIAALTTMEIEGMQLFAAQSLDQELFDVLMSCRSSTLHLHLLPHTELMRDRLTSEPEFVGSFVRFLEACSEEPLSAILSGITLDLLLMPDSHPLPDHIRNLVAGQIQSYETYLQATGWEIHSLIYEVMSSAFKPLLNTSSPKALPPLSHTLGEPPVFPYPSVDGYSALMLALHCGMKPAVQILVDAGASILKPMCCGKSALSVARENTRAQHPRQWAASCDSTGKPVVSVHVRRRHGFMSILESTDMEMLEILLKALRDRGELEEGELDGLPMPSKWSMLP</sequence>
<dbReference type="Gene3D" id="1.25.40.20">
    <property type="entry name" value="Ankyrin repeat-containing domain"/>
    <property type="match status" value="1"/>
</dbReference>
<reference evidence="2 3" key="1">
    <citation type="submission" date="2019-03" db="EMBL/GenBank/DDBJ databases">
        <title>Draft genome sequence of Xylaria hypoxylon DSM 108379, a ubiquitous saprotrophic-parasitic fungi on hardwood.</title>
        <authorList>
            <person name="Buettner E."/>
            <person name="Leonhardt S."/>
            <person name="Gebauer A.M."/>
            <person name="Liers C."/>
            <person name="Hofrichter M."/>
            <person name="Kellner H."/>
        </authorList>
    </citation>
    <scope>NUCLEOTIDE SEQUENCE [LARGE SCALE GENOMIC DNA]</scope>
    <source>
        <strain evidence="2 3">DSM 108379</strain>
    </source>
</reference>
<name>A0A4Z0YLL4_9PEZI</name>
<dbReference type="Proteomes" id="UP000297716">
    <property type="component" value="Unassembled WGS sequence"/>
</dbReference>
<proteinExistence type="predicted"/>
<gene>
    <name evidence="2" type="ORF">E0Z10_g4236</name>
</gene>
<dbReference type="AlphaFoldDB" id="A0A4Z0YLL4"/>
<evidence type="ECO:0000256" key="1">
    <source>
        <dbReference type="PROSITE-ProRule" id="PRU00023"/>
    </source>
</evidence>
<evidence type="ECO:0000313" key="2">
    <source>
        <dbReference type="EMBL" id="TGJ84527.1"/>
    </source>
</evidence>
<dbReference type="EMBL" id="SKBN01000065">
    <property type="protein sequence ID" value="TGJ84527.1"/>
    <property type="molecule type" value="Genomic_DNA"/>
</dbReference>
<keyword evidence="3" id="KW-1185">Reference proteome</keyword>
<dbReference type="InterPro" id="IPR036770">
    <property type="entry name" value="Ankyrin_rpt-contain_sf"/>
</dbReference>
<feature type="repeat" description="ANK" evidence="1">
    <location>
        <begin position="240"/>
        <end position="267"/>
    </location>
</feature>
<accession>A0A4Z0YLL4</accession>
<protein>
    <submittedName>
        <fullName evidence="2">Uncharacterized protein</fullName>
    </submittedName>
</protein>
<keyword evidence="1" id="KW-0040">ANK repeat</keyword>
<dbReference type="InterPro" id="IPR002110">
    <property type="entry name" value="Ankyrin_rpt"/>
</dbReference>
<dbReference type="SUPFAM" id="SSF48403">
    <property type="entry name" value="Ankyrin repeat"/>
    <property type="match status" value="1"/>
</dbReference>
<dbReference type="PROSITE" id="PS50088">
    <property type="entry name" value="ANK_REPEAT"/>
    <property type="match status" value="1"/>
</dbReference>
<evidence type="ECO:0000313" key="3">
    <source>
        <dbReference type="Proteomes" id="UP000297716"/>
    </source>
</evidence>